<keyword evidence="2" id="KW-0732">Signal</keyword>
<organism evidence="4 5">
    <name type="scientific">Thiorhodococcus drewsii AZ1</name>
    <dbReference type="NCBI Taxonomy" id="765913"/>
    <lineage>
        <taxon>Bacteria</taxon>
        <taxon>Pseudomonadati</taxon>
        <taxon>Pseudomonadota</taxon>
        <taxon>Gammaproteobacteria</taxon>
        <taxon>Chromatiales</taxon>
        <taxon>Chromatiaceae</taxon>
        <taxon>Thiorhodococcus</taxon>
    </lineage>
</organism>
<evidence type="ECO:0000256" key="1">
    <source>
        <dbReference type="SAM" id="MobiDB-lite"/>
    </source>
</evidence>
<dbReference type="eggNOG" id="COG4322">
    <property type="taxonomic scope" value="Bacteria"/>
</dbReference>
<dbReference type="Proteomes" id="UP000004200">
    <property type="component" value="Unassembled WGS sequence"/>
</dbReference>
<feature type="chain" id="PRO_5003428830" description="DUF2272 domain-containing protein" evidence="2">
    <location>
        <begin position="27"/>
        <end position="263"/>
    </location>
</feature>
<feature type="domain" description="DUF2272" evidence="3">
    <location>
        <begin position="92"/>
        <end position="259"/>
    </location>
</feature>
<feature type="signal peptide" evidence="2">
    <location>
        <begin position="1"/>
        <end position="26"/>
    </location>
</feature>
<dbReference type="PATRIC" id="fig|765913.3.peg.755"/>
<sequence length="263" mass="29446">MPTLNSPRIRVTATATLLCLLLLGCAAPTPDETKGGSGTAPLWAGRPIGAPPSPNPRLRQRIIDRALGEWNYFGRQTIVFQGDDESMPHVGYWEDDDGSHSRRVNSYWRAAGEPNLNGMDCQKPWSAAFMSWVMQSAGVPESQFSRSIAHWVYLARIVDAASLPGRYFVPRRLKDYSPRPGDLVCASRNPSRVFSADVYVTSRMLYSLSAHCDLVVSKQGRTLETIGGNVRNSVSKSRWELDPRGLVKPNKRRPWFLIMENRL</sequence>
<evidence type="ECO:0000259" key="3">
    <source>
        <dbReference type="Pfam" id="PF10030"/>
    </source>
</evidence>
<gene>
    <name evidence="4" type="ORF">ThidrDRAFT_0744</name>
</gene>
<protein>
    <recommendedName>
        <fullName evidence="3">DUF2272 domain-containing protein</fullName>
    </recommendedName>
</protein>
<evidence type="ECO:0000313" key="5">
    <source>
        <dbReference type="Proteomes" id="UP000004200"/>
    </source>
</evidence>
<reference evidence="4 5" key="1">
    <citation type="submission" date="2011-06" db="EMBL/GenBank/DDBJ databases">
        <title>The draft genome of Thiorhodococcus drewsii AZ1.</title>
        <authorList>
            <consortium name="US DOE Joint Genome Institute (JGI-PGF)"/>
            <person name="Lucas S."/>
            <person name="Han J."/>
            <person name="Lapidus A."/>
            <person name="Cheng J.-F."/>
            <person name="Goodwin L."/>
            <person name="Pitluck S."/>
            <person name="Peters L."/>
            <person name="Land M.L."/>
            <person name="Hauser L."/>
            <person name="Vogl K."/>
            <person name="Liu Z."/>
            <person name="Imhoff J."/>
            <person name="Thiel V."/>
            <person name="Frigaard N.-U."/>
            <person name="Bryant D.A."/>
            <person name="Woyke T.J."/>
        </authorList>
    </citation>
    <scope>NUCLEOTIDE SEQUENCE [LARGE SCALE GENOMIC DNA]</scope>
    <source>
        <strain evidence="4 5">AZ1</strain>
    </source>
</reference>
<proteinExistence type="predicted"/>
<dbReference type="STRING" id="765913.ThidrDRAFT_0744"/>
<feature type="region of interest" description="Disordered" evidence="1">
    <location>
        <begin position="31"/>
        <end position="57"/>
    </location>
</feature>
<dbReference type="EMBL" id="AFWT01000004">
    <property type="protein sequence ID" value="EGV33066.1"/>
    <property type="molecule type" value="Genomic_DNA"/>
</dbReference>
<keyword evidence="5" id="KW-1185">Reference proteome</keyword>
<dbReference type="InterPro" id="IPR019262">
    <property type="entry name" value="DUF2272"/>
</dbReference>
<comment type="caution">
    <text evidence="4">The sequence shown here is derived from an EMBL/GenBank/DDBJ whole genome shotgun (WGS) entry which is preliminary data.</text>
</comment>
<name>G2DXL7_9GAMM</name>
<evidence type="ECO:0000313" key="4">
    <source>
        <dbReference type="EMBL" id="EGV33066.1"/>
    </source>
</evidence>
<evidence type="ECO:0000256" key="2">
    <source>
        <dbReference type="SAM" id="SignalP"/>
    </source>
</evidence>
<accession>G2DXL7</accession>
<dbReference type="Pfam" id="PF10030">
    <property type="entry name" value="DUF2272"/>
    <property type="match status" value="1"/>
</dbReference>
<dbReference type="RefSeq" id="WP_007039460.1">
    <property type="nucleotide sequence ID" value="NZ_AFWT01000004.1"/>
</dbReference>
<dbReference type="AlphaFoldDB" id="G2DXL7"/>